<evidence type="ECO:0008006" key="5">
    <source>
        <dbReference type="Google" id="ProtNLM"/>
    </source>
</evidence>
<dbReference type="InterPro" id="IPR042003">
    <property type="entry name" value="Sortase_E"/>
</dbReference>
<proteinExistence type="predicted"/>
<sequence length="322" mass="35245">MKRLNTYLIILLAIVVVIIFAVNLGDNGLGTQAKHFDNGEISFDYPGTLTEINGTGSNITSFSDDSGLNITVVKERVPKGYNLANQVQSNGIGTVDENFQLVSTKNVTINGTTGYESDYNLQDGNVSKQRKEVWFQKNNALYGIIYTSLGSVDTDSSALDVSAAEDELNTIINSIKINDNVTNKNKVIGWAELIMPTIGGDWELTSNSVNDPAVYFVPTSYYPGTNGQTALMGHHTTHSAPFSGITQLKVGDPLIIKDYLTQKKYTYEVTSNGDDIRWGVKGTSIDYQSTSTPELWLITCWPTGYSRAAYIVHSKLVSVEPL</sequence>
<keyword evidence="2" id="KW-0812">Transmembrane</keyword>
<reference evidence="3 4" key="1">
    <citation type="journal article" date="2017" name="BMC Genomics">
        <title>Genomic analysis of methanogenic archaea reveals a shift towards energy conservation.</title>
        <authorList>
            <person name="Gilmore S.P."/>
            <person name="Henske J.K."/>
            <person name="Sexton J.A."/>
            <person name="Solomon K.V."/>
            <person name="Seppala S."/>
            <person name="Yoo J.I."/>
            <person name="Huyett L.M."/>
            <person name="Pressman A."/>
            <person name="Cogan J.Z."/>
            <person name="Kivenson V."/>
            <person name="Peng X."/>
            <person name="Tan Y."/>
            <person name="Valentine D.L."/>
            <person name="O'Malley M.A."/>
        </authorList>
    </citation>
    <scope>NUCLEOTIDE SEQUENCE [LARGE SCALE GENOMIC DNA]</scope>
    <source>
        <strain evidence="3 4">M.o.H.</strain>
    </source>
</reference>
<keyword evidence="1" id="KW-0378">Hydrolase</keyword>
<gene>
    <name evidence="3" type="ORF">ASJ80_00175</name>
</gene>
<organism evidence="3 4">
    <name type="scientific">Methanobacterium bryantii</name>
    <dbReference type="NCBI Taxonomy" id="2161"/>
    <lineage>
        <taxon>Archaea</taxon>
        <taxon>Methanobacteriati</taxon>
        <taxon>Methanobacteriota</taxon>
        <taxon>Methanomada group</taxon>
        <taxon>Methanobacteria</taxon>
        <taxon>Methanobacteriales</taxon>
        <taxon>Methanobacteriaceae</taxon>
        <taxon>Methanobacterium</taxon>
    </lineage>
</organism>
<evidence type="ECO:0000256" key="1">
    <source>
        <dbReference type="ARBA" id="ARBA00022801"/>
    </source>
</evidence>
<dbReference type="AlphaFoldDB" id="A0A2A2H1Z5"/>
<dbReference type="InterPro" id="IPR023365">
    <property type="entry name" value="Sortase_dom-sf"/>
</dbReference>
<dbReference type="GO" id="GO:0016787">
    <property type="term" value="F:hydrolase activity"/>
    <property type="evidence" value="ECO:0007669"/>
    <property type="project" value="UniProtKB-KW"/>
</dbReference>
<dbReference type="Gene3D" id="2.40.260.10">
    <property type="entry name" value="Sortase"/>
    <property type="match status" value="1"/>
</dbReference>
<accession>A0A2A2H1Z5</accession>
<dbReference type="SUPFAM" id="SSF63817">
    <property type="entry name" value="Sortase"/>
    <property type="match status" value="1"/>
</dbReference>
<dbReference type="Gene3D" id="3.40.1000.10">
    <property type="entry name" value="Mog1/PsbP, alpha/beta/alpha sandwich"/>
    <property type="match status" value="1"/>
</dbReference>
<dbReference type="EMBL" id="LMVM01000038">
    <property type="protein sequence ID" value="PAV03409.1"/>
    <property type="molecule type" value="Genomic_DNA"/>
</dbReference>
<keyword evidence="4" id="KW-1185">Reference proteome</keyword>
<dbReference type="RefSeq" id="WP_069585255.1">
    <property type="nucleotide sequence ID" value="NZ_LMVM01000038.1"/>
</dbReference>
<evidence type="ECO:0000313" key="4">
    <source>
        <dbReference type="Proteomes" id="UP000217784"/>
    </source>
</evidence>
<dbReference type="InterPro" id="IPR005754">
    <property type="entry name" value="Sortase"/>
</dbReference>
<protein>
    <recommendedName>
        <fullName evidence="5">Sortase</fullName>
    </recommendedName>
</protein>
<dbReference type="Proteomes" id="UP000217784">
    <property type="component" value="Unassembled WGS sequence"/>
</dbReference>
<dbReference type="OrthoDB" id="70137at2157"/>
<keyword evidence="2" id="KW-0472">Membrane</keyword>
<comment type="caution">
    <text evidence="3">The sequence shown here is derived from an EMBL/GenBank/DDBJ whole genome shotgun (WGS) entry which is preliminary data.</text>
</comment>
<evidence type="ECO:0000313" key="3">
    <source>
        <dbReference type="EMBL" id="PAV03409.1"/>
    </source>
</evidence>
<dbReference type="CDD" id="cd05830">
    <property type="entry name" value="Sortase_E"/>
    <property type="match status" value="1"/>
</dbReference>
<evidence type="ECO:0000256" key="2">
    <source>
        <dbReference type="SAM" id="Phobius"/>
    </source>
</evidence>
<name>A0A2A2H1Z5_METBR</name>
<feature type="transmembrane region" description="Helical" evidence="2">
    <location>
        <begin position="7"/>
        <end position="25"/>
    </location>
</feature>
<keyword evidence="2" id="KW-1133">Transmembrane helix</keyword>
<dbReference type="Pfam" id="PF04203">
    <property type="entry name" value="Sortase"/>
    <property type="match status" value="1"/>
</dbReference>